<accession>A0A135WH75</accession>
<keyword evidence="3" id="KW-0804">Transcription</keyword>
<dbReference type="PROSITE" id="PS50042">
    <property type="entry name" value="CNMP_BINDING_3"/>
    <property type="match status" value="1"/>
</dbReference>
<dbReference type="InterPro" id="IPR050397">
    <property type="entry name" value="Env_Response_Regulators"/>
</dbReference>
<proteinExistence type="predicted"/>
<dbReference type="SUPFAM" id="SSF46785">
    <property type="entry name" value="Winged helix' DNA-binding domain"/>
    <property type="match status" value="1"/>
</dbReference>
<dbReference type="SUPFAM" id="SSF51206">
    <property type="entry name" value="cAMP-binding domain-like"/>
    <property type="match status" value="1"/>
</dbReference>
<protein>
    <recommendedName>
        <fullName evidence="8">Crp/Fnr family transcriptional regulator</fullName>
    </recommendedName>
</protein>
<evidence type="ECO:0000256" key="2">
    <source>
        <dbReference type="ARBA" id="ARBA00023125"/>
    </source>
</evidence>
<name>A0A135WH75_9FLAO</name>
<dbReference type="GO" id="GO:0003677">
    <property type="term" value="F:DNA binding"/>
    <property type="evidence" value="ECO:0007669"/>
    <property type="project" value="UniProtKB-KW"/>
</dbReference>
<dbReference type="Pfam" id="PF13545">
    <property type="entry name" value="HTH_Crp_2"/>
    <property type="match status" value="1"/>
</dbReference>
<dbReference type="InterPro" id="IPR000595">
    <property type="entry name" value="cNMP-bd_dom"/>
</dbReference>
<dbReference type="RefSeq" id="WP_062646835.1">
    <property type="nucleotide sequence ID" value="NZ_LPUR01000001.1"/>
</dbReference>
<keyword evidence="1" id="KW-0805">Transcription regulation</keyword>
<evidence type="ECO:0000313" key="6">
    <source>
        <dbReference type="EMBL" id="KXH84257.1"/>
    </source>
</evidence>
<organism evidence="6 7">
    <name type="scientific">Chryseobacterium kwangjuense</name>
    <dbReference type="NCBI Taxonomy" id="267125"/>
    <lineage>
        <taxon>Bacteria</taxon>
        <taxon>Pseudomonadati</taxon>
        <taxon>Bacteroidota</taxon>
        <taxon>Flavobacteriia</taxon>
        <taxon>Flavobacteriales</taxon>
        <taxon>Weeksellaceae</taxon>
        <taxon>Chryseobacterium group</taxon>
        <taxon>Chryseobacterium</taxon>
    </lineage>
</organism>
<dbReference type="PANTHER" id="PTHR24567:SF26">
    <property type="entry name" value="REGULATORY PROTEIN YEIL"/>
    <property type="match status" value="1"/>
</dbReference>
<evidence type="ECO:0000313" key="7">
    <source>
        <dbReference type="Proteomes" id="UP000070513"/>
    </source>
</evidence>
<dbReference type="GO" id="GO:0005829">
    <property type="term" value="C:cytosol"/>
    <property type="evidence" value="ECO:0007669"/>
    <property type="project" value="TreeGrafter"/>
</dbReference>
<dbReference type="Pfam" id="PF00027">
    <property type="entry name" value="cNMP_binding"/>
    <property type="match status" value="1"/>
</dbReference>
<dbReference type="InterPro" id="IPR014710">
    <property type="entry name" value="RmlC-like_jellyroll"/>
</dbReference>
<evidence type="ECO:0000259" key="4">
    <source>
        <dbReference type="PROSITE" id="PS50042"/>
    </source>
</evidence>
<dbReference type="InterPro" id="IPR036390">
    <property type="entry name" value="WH_DNA-bd_sf"/>
</dbReference>
<feature type="domain" description="HTH crp-type" evidence="5">
    <location>
        <begin position="137"/>
        <end position="204"/>
    </location>
</feature>
<dbReference type="GO" id="GO:0003700">
    <property type="term" value="F:DNA-binding transcription factor activity"/>
    <property type="evidence" value="ECO:0007669"/>
    <property type="project" value="TreeGrafter"/>
</dbReference>
<sequence length="204" mass="23446">MKTISCMNIDENLLYSSGGESKYYKKGELVYREADHALYYFQIKAGKVKLNNYDSEGKEFIQNIFGAKQSFGDSLLFLDKFYPTNAVCLIPSEIIRIPKDKFLKLIKAYPDLSLEMNACLSQRLYFKSIMLQNMASLNPVARITGLLDYLKSYHDDSCGSCFEVEFTRQQMANLVGLRVETVIRVLKKMEKAGSITFKNRKIVY</sequence>
<dbReference type="Gene3D" id="2.60.120.10">
    <property type="entry name" value="Jelly Rolls"/>
    <property type="match status" value="1"/>
</dbReference>
<dbReference type="PANTHER" id="PTHR24567">
    <property type="entry name" value="CRP FAMILY TRANSCRIPTIONAL REGULATORY PROTEIN"/>
    <property type="match status" value="1"/>
</dbReference>
<reference evidence="6 7" key="2">
    <citation type="journal article" date="2016" name="Genome Announc.">
        <title>Draft Genome Sequence of a Biocontrol Rhizobacterium, Chryseobacterium kwangjuense Strain KJ1R5, Isolated from Pepper (Capsicum annuum).</title>
        <authorList>
            <person name="Jeong J.J."/>
            <person name="Park H."/>
            <person name="Park B.H."/>
            <person name="Mannaa M."/>
            <person name="Sang M.K."/>
            <person name="Choi I.G."/>
            <person name="Kim K.D."/>
        </authorList>
    </citation>
    <scope>NUCLEOTIDE SEQUENCE [LARGE SCALE GENOMIC DNA]</scope>
    <source>
        <strain evidence="6 7">KJ1R5</strain>
    </source>
</reference>
<dbReference type="PRINTS" id="PR00034">
    <property type="entry name" value="HTHCRP"/>
</dbReference>
<dbReference type="EMBL" id="LPUR01000001">
    <property type="protein sequence ID" value="KXH84257.1"/>
    <property type="molecule type" value="Genomic_DNA"/>
</dbReference>
<keyword evidence="2" id="KW-0238">DNA-binding</keyword>
<dbReference type="AlphaFoldDB" id="A0A135WH75"/>
<reference evidence="7" key="1">
    <citation type="submission" date="2015-12" db="EMBL/GenBank/DDBJ databases">
        <title>Genome sequence of a biocontrol rhizobacterium Chryseobacterium kwangjuense strain KJ1R5 isolated from pepper (Capsicum annuum L.).</title>
        <authorList>
            <person name="Jeong J.-J."/>
            <person name="Park H."/>
            <person name="Mannaa M."/>
            <person name="Sang M.K."/>
            <person name="Choi I.-G."/>
            <person name="Kim K.D."/>
        </authorList>
    </citation>
    <scope>NUCLEOTIDE SEQUENCE [LARGE SCALE GENOMIC DNA]</scope>
    <source>
        <strain evidence="7">KJ1R5</strain>
    </source>
</reference>
<evidence type="ECO:0000256" key="3">
    <source>
        <dbReference type="ARBA" id="ARBA00023163"/>
    </source>
</evidence>
<feature type="domain" description="Cyclic nucleotide-binding" evidence="4">
    <location>
        <begin position="20"/>
        <end position="106"/>
    </location>
</feature>
<dbReference type="InterPro" id="IPR012318">
    <property type="entry name" value="HTH_CRP"/>
</dbReference>
<dbReference type="SMART" id="SM00100">
    <property type="entry name" value="cNMP"/>
    <property type="match status" value="1"/>
</dbReference>
<evidence type="ECO:0008006" key="8">
    <source>
        <dbReference type="Google" id="ProtNLM"/>
    </source>
</evidence>
<gene>
    <name evidence="6" type="ORF">AU378_00395</name>
</gene>
<dbReference type="CDD" id="cd00038">
    <property type="entry name" value="CAP_ED"/>
    <property type="match status" value="1"/>
</dbReference>
<dbReference type="InterPro" id="IPR018490">
    <property type="entry name" value="cNMP-bd_dom_sf"/>
</dbReference>
<dbReference type="PROSITE" id="PS51063">
    <property type="entry name" value="HTH_CRP_2"/>
    <property type="match status" value="1"/>
</dbReference>
<dbReference type="Proteomes" id="UP000070513">
    <property type="component" value="Unassembled WGS sequence"/>
</dbReference>
<evidence type="ECO:0000256" key="1">
    <source>
        <dbReference type="ARBA" id="ARBA00023015"/>
    </source>
</evidence>
<evidence type="ECO:0000259" key="5">
    <source>
        <dbReference type="PROSITE" id="PS51063"/>
    </source>
</evidence>
<comment type="caution">
    <text evidence="6">The sequence shown here is derived from an EMBL/GenBank/DDBJ whole genome shotgun (WGS) entry which is preliminary data.</text>
</comment>